<name>A0A1I8JN85_9PLAT</name>
<dbReference type="WBParaSite" id="snap_masked-unitig_20469-processed-gene-0.1-mRNA-1">
    <property type="protein sequence ID" value="snap_masked-unitig_20469-processed-gene-0.1-mRNA-1"/>
    <property type="gene ID" value="snap_masked-unitig_20469-processed-gene-0.1"/>
</dbReference>
<protein>
    <submittedName>
        <fullName evidence="3">30S ribosomal protein S21</fullName>
    </submittedName>
</protein>
<reference evidence="3" key="1">
    <citation type="submission" date="2016-11" db="UniProtKB">
        <authorList>
            <consortium name="WormBaseParasite"/>
        </authorList>
    </citation>
    <scope>IDENTIFICATION</scope>
</reference>
<evidence type="ECO:0000313" key="3">
    <source>
        <dbReference type="WBParaSite" id="snap_masked-unitig_20469-processed-gene-0.1-mRNA-1"/>
    </source>
</evidence>
<dbReference type="Gene3D" id="3.90.640.10">
    <property type="entry name" value="Actin, Chain A, domain 4"/>
    <property type="match status" value="1"/>
</dbReference>
<feature type="region of interest" description="Disordered" evidence="1">
    <location>
        <begin position="36"/>
        <end position="124"/>
    </location>
</feature>
<dbReference type="AlphaFoldDB" id="A0A1I8JN85"/>
<dbReference type="Gene3D" id="3.30.420.40">
    <property type="match status" value="1"/>
</dbReference>
<sequence length="124" mass="14112">MHVYDNEILPNTTFRLDAGEARELTDNLAQMLNERGLQLHRHAPSKADRPATGSRRKLCYVRHGFEKEMRQDTPPASRSLKKRLQAARRSGDQPSQTSAFRCAEPCSQPSSFKMGKSRIQQDSK</sequence>
<accession>A0A1I8JN85</accession>
<evidence type="ECO:0000256" key="1">
    <source>
        <dbReference type="SAM" id="MobiDB-lite"/>
    </source>
</evidence>
<evidence type="ECO:0000313" key="2">
    <source>
        <dbReference type="Proteomes" id="UP000095280"/>
    </source>
</evidence>
<proteinExistence type="predicted"/>
<dbReference type="Proteomes" id="UP000095280">
    <property type="component" value="Unplaced"/>
</dbReference>
<organism evidence="2 3">
    <name type="scientific">Macrostomum lignano</name>
    <dbReference type="NCBI Taxonomy" id="282301"/>
    <lineage>
        <taxon>Eukaryota</taxon>
        <taxon>Metazoa</taxon>
        <taxon>Spiralia</taxon>
        <taxon>Lophotrochozoa</taxon>
        <taxon>Platyhelminthes</taxon>
        <taxon>Rhabditophora</taxon>
        <taxon>Macrostomorpha</taxon>
        <taxon>Macrostomida</taxon>
        <taxon>Macrostomidae</taxon>
        <taxon>Macrostomum</taxon>
    </lineage>
</organism>
<keyword evidence="2" id="KW-1185">Reference proteome</keyword>